<accession>F0SS12</accession>
<gene>
    <name evidence="1" type="ordered locus">Plabr_3760</name>
</gene>
<dbReference type="HOGENOM" id="CLU_113730_1_1_0"/>
<evidence type="ECO:0000313" key="2">
    <source>
        <dbReference type="Proteomes" id="UP000006860"/>
    </source>
</evidence>
<dbReference type="PROSITE" id="PS51257">
    <property type="entry name" value="PROKAR_LIPOPROTEIN"/>
    <property type="match status" value="1"/>
</dbReference>
<protein>
    <recommendedName>
        <fullName evidence="3">Carboxypeptidase regulatory-like domain-containing protein</fullName>
    </recommendedName>
</protein>
<organism evidence="1 2">
    <name type="scientific">Rubinisphaera brasiliensis (strain ATCC 49424 / DSM 5305 / JCM 21570 / IAM 15109 / NBRC 103401 / IFAM 1448)</name>
    <name type="common">Planctomyces brasiliensis</name>
    <dbReference type="NCBI Taxonomy" id="756272"/>
    <lineage>
        <taxon>Bacteria</taxon>
        <taxon>Pseudomonadati</taxon>
        <taxon>Planctomycetota</taxon>
        <taxon>Planctomycetia</taxon>
        <taxon>Planctomycetales</taxon>
        <taxon>Planctomycetaceae</taxon>
        <taxon>Rubinisphaera</taxon>
    </lineage>
</organism>
<evidence type="ECO:0008006" key="3">
    <source>
        <dbReference type="Google" id="ProtNLM"/>
    </source>
</evidence>
<dbReference type="EMBL" id="CP002546">
    <property type="protein sequence ID" value="ADY61350.1"/>
    <property type="molecule type" value="Genomic_DNA"/>
</dbReference>
<proteinExistence type="predicted"/>
<reference evidence="2" key="1">
    <citation type="submission" date="2011-02" db="EMBL/GenBank/DDBJ databases">
        <title>The complete genome of Planctomyces brasiliensis DSM 5305.</title>
        <authorList>
            <person name="Lucas S."/>
            <person name="Copeland A."/>
            <person name="Lapidus A."/>
            <person name="Bruce D."/>
            <person name="Goodwin L."/>
            <person name="Pitluck S."/>
            <person name="Kyrpides N."/>
            <person name="Mavromatis K."/>
            <person name="Pagani I."/>
            <person name="Ivanova N."/>
            <person name="Ovchinnikova G."/>
            <person name="Lu M."/>
            <person name="Detter J.C."/>
            <person name="Han C."/>
            <person name="Land M."/>
            <person name="Hauser L."/>
            <person name="Markowitz V."/>
            <person name="Cheng J.-F."/>
            <person name="Hugenholtz P."/>
            <person name="Woyke T."/>
            <person name="Wu D."/>
            <person name="Tindall B."/>
            <person name="Pomrenke H.G."/>
            <person name="Brambilla E."/>
            <person name="Klenk H.-P."/>
            <person name="Eisen J.A."/>
        </authorList>
    </citation>
    <scope>NUCLEOTIDE SEQUENCE [LARGE SCALE GENOMIC DNA]</scope>
    <source>
        <strain evidence="2">ATCC 49424 / DSM 5305 / JCM 21570 / NBRC 103401 / IFAM 1448</strain>
    </source>
</reference>
<keyword evidence="2" id="KW-1185">Reference proteome</keyword>
<sequence>MKFVPALHTALRSLRRTPLRSTIVVAMMATTMIGCGSKEHAGATATGTVTVDGRPLDSGLVQLYPIADGRPAFANVQSDGSFAVATTAGISGVSPGTYKVAVQYESEEGELPFAEKYTTASESGIQVTVDESGDNVFEIELSGPEK</sequence>
<dbReference type="KEGG" id="pbs:Plabr_3760"/>
<name>F0SS12_RUBBR</name>
<dbReference type="AlphaFoldDB" id="F0SS12"/>
<dbReference type="eggNOG" id="ENOG502ZXGM">
    <property type="taxonomic scope" value="Bacteria"/>
</dbReference>
<evidence type="ECO:0000313" key="1">
    <source>
        <dbReference type="EMBL" id="ADY61350.1"/>
    </source>
</evidence>
<dbReference type="Proteomes" id="UP000006860">
    <property type="component" value="Chromosome"/>
</dbReference>